<comment type="caution">
    <text evidence="11">The sequence shown here is derived from an EMBL/GenBank/DDBJ whole genome shotgun (WGS) entry which is preliminary data.</text>
</comment>
<feature type="compositionally biased region" description="Low complexity" evidence="7">
    <location>
        <begin position="271"/>
        <end position="297"/>
    </location>
</feature>
<dbReference type="InterPro" id="IPR005524">
    <property type="entry name" value="DUF318"/>
</dbReference>
<evidence type="ECO:0000256" key="2">
    <source>
        <dbReference type="ARBA" id="ARBA00006386"/>
    </source>
</evidence>
<protein>
    <submittedName>
        <fullName evidence="11">TIGR03943 family putative permease subunit</fullName>
    </submittedName>
</protein>
<keyword evidence="3" id="KW-1003">Cell membrane</keyword>
<proteinExistence type="inferred from homology"/>
<dbReference type="Proteomes" id="UP001596528">
    <property type="component" value="Unassembled WGS sequence"/>
</dbReference>
<dbReference type="PANTHER" id="PTHR40047">
    <property type="entry name" value="UPF0703 PROTEIN YCGQ"/>
    <property type="match status" value="1"/>
</dbReference>
<comment type="subcellular location">
    <subcellularLocation>
        <location evidence="1">Cell membrane</location>
        <topology evidence="1">Multi-pass membrane protein</topology>
    </subcellularLocation>
</comment>
<dbReference type="RefSeq" id="WP_379252083.1">
    <property type="nucleotide sequence ID" value="NZ_JBHTGQ010000001.1"/>
</dbReference>
<dbReference type="InterPro" id="IPR052955">
    <property type="entry name" value="UPF0703_membrane_permease"/>
</dbReference>
<dbReference type="Pfam" id="PF21537">
    <property type="entry name" value="DUF1980_C"/>
    <property type="match status" value="1"/>
</dbReference>
<dbReference type="InterPro" id="IPR015402">
    <property type="entry name" value="DUF1980"/>
</dbReference>
<feature type="region of interest" description="Disordered" evidence="7">
    <location>
        <begin position="271"/>
        <end position="329"/>
    </location>
</feature>
<gene>
    <name evidence="11" type="ORF">ACFQWB_00195</name>
</gene>
<feature type="compositionally biased region" description="Low complexity" evidence="7">
    <location>
        <begin position="310"/>
        <end position="326"/>
    </location>
</feature>
<feature type="domain" description="DUF1980" evidence="10">
    <location>
        <begin position="335"/>
        <end position="469"/>
    </location>
</feature>
<reference evidence="12" key="1">
    <citation type="journal article" date="2019" name="Int. J. Syst. Evol. Microbiol.">
        <title>The Global Catalogue of Microorganisms (GCM) 10K type strain sequencing project: providing services to taxonomists for standard genome sequencing and annotation.</title>
        <authorList>
            <consortium name="The Broad Institute Genomics Platform"/>
            <consortium name="The Broad Institute Genome Sequencing Center for Infectious Disease"/>
            <person name="Wu L."/>
            <person name="Ma J."/>
        </authorList>
    </citation>
    <scope>NUCLEOTIDE SEQUENCE [LARGE SCALE GENOMIC DNA]</scope>
    <source>
        <strain evidence="12">JCM 18657</strain>
    </source>
</reference>
<evidence type="ECO:0000256" key="3">
    <source>
        <dbReference type="ARBA" id="ARBA00022475"/>
    </source>
</evidence>
<dbReference type="InterPro" id="IPR048447">
    <property type="entry name" value="DUF1980_C"/>
</dbReference>
<keyword evidence="5 8" id="KW-1133">Transmembrane helix</keyword>
<dbReference type="Pfam" id="PF09323">
    <property type="entry name" value="DUF1980"/>
    <property type="match status" value="1"/>
</dbReference>
<evidence type="ECO:0000313" key="11">
    <source>
        <dbReference type="EMBL" id="MFC7748364.1"/>
    </source>
</evidence>
<organism evidence="11 12">
    <name type="scientific">Paenibacillus thermoaerophilus</name>
    <dbReference type="NCBI Taxonomy" id="1215385"/>
    <lineage>
        <taxon>Bacteria</taxon>
        <taxon>Bacillati</taxon>
        <taxon>Bacillota</taxon>
        <taxon>Bacilli</taxon>
        <taxon>Bacillales</taxon>
        <taxon>Paenibacillaceae</taxon>
        <taxon>Paenibacillus</taxon>
    </lineage>
</organism>
<evidence type="ECO:0000259" key="10">
    <source>
        <dbReference type="Pfam" id="PF21537"/>
    </source>
</evidence>
<accession>A0ABW2UWX1</accession>
<dbReference type="Pfam" id="PF03773">
    <property type="entry name" value="ArsP_1"/>
    <property type="match status" value="1"/>
</dbReference>
<dbReference type="PANTHER" id="PTHR40047:SF1">
    <property type="entry name" value="UPF0703 PROTEIN YCGQ"/>
    <property type="match status" value="1"/>
</dbReference>
<dbReference type="EMBL" id="JBHTGQ010000001">
    <property type="protein sequence ID" value="MFC7748364.1"/>
    <property type="molecule type" value="Genomic_DNA"/>
</dbReference>
<evidence type="ECO:0000256" key="5">
    <source>
        <dbReference type="ARBA" id="ARBA00022989"/>
    </source>
</evidence>
<feature type="transmembrane region" description="Helical" evidence="8">
    <location>
        <begin position="214"/>
        <end position="233"/>
    </location>
</feature>
<feature type="transmembrane region" description="Helical" evidence="8">
    <location>
        <begin position="144"/>
        <end position="162"/>
    </location>
</feature>
<feature type="transmembrane region" description="Helical" evidence="8">
    <location>
        <begin position="45"/>
        <end position="70"/>
    </location>
</feature>
<feature type="domain" description="DUF1980" evidence="9">
    <location>
        <begin position="146"/>
        <end position="246"/>
    </location>
</feature>
<comment type="similarity">
    <text evidence="2">Belongs to the UPF0718 family.</text>
</comment>
<dbReference type="NCBIfam" id="TIGR03943">
    <property type="entry name" value="TIGR03943 family putative permease subunit"/>
    <property type="match status" value="1"/>
</dbReference>
<evidence type="ECO:0000256" key="8">
    <source>
        <dbReference type="SAM" id="Phobius"/>
    </source>
</evidence>
<evidence type="ECO:0000256" key="4">
    <source>
        <dbReference type="ARBA" id="ARBA00022692"/>
    </source>
</evidence>
<evidence type="ECO:0000259" key="9">
    <source>
        <dbReference type="Pfam" id="PF09323"/>
    </source>
</evidence>
<evidence type="ECO:0000256" key="6">
    <source>
        <dbReference type="ARBA" id="ARBA00023136"/>
    </source>
</evidence>
<feature type="transmembrane region" description="Helical" evidence="8">
    <location>
        <begin position="77"/>
        <end position="98"/>
    </location>
</feature>
<keyword evidence="6 8" id="KW-0472">Membrane</keyword>
<dbReference type="InterPro" id="IPR048493">
    <property type="entry name" value="DUF1980_N"/>
</dbReference>
<keyword evidence="12" id="KW-1185">Reference proteome</keyword>
<keyword evidence="4 8" id="KW-0812">Transmembrane</keyword>
<evidence type="ECO:0000256" key="1">
    <source>
        <dbReference type="ARBA" id="ARBA00004651"/>
    </source>
</evidence>
<name>A0ABW2UWX1_9BACL</name>
<evidence type="ECO:0000313" key="12">
    <source>
        <dbReference type="Proteomes" id="UP001596528"/>
    </source>
</evidence>
<evidence type="ECO:0000256" key="7">
    <source>
        <dbReference type="SAM" id="MobiDB-lite"/>
    </source>
</evidence>
<sequence length="475" mass="50785">MFKRFTPRRPIPGILFGCLLGLLFPLCECGMIPIVRRLIRKGMQPYIGVVFILAGPVLNPVVFTSTYLAFRNQPEIAYARMALAFIVAFAVGIVIWPATNTNTVTHMPTPIGAQASSRCCCTVRSESLPGGGSVKSNSLRALHHALRGALLLGFTAYVFLLVKRDSLGLYIAPAMQTYIKWSAIGLYAAWRAWRGRQSHEDCGHLPTRFGGKEAAVYLLFAFPLLLGFLLPDATMGSAMAERKGVNLNSAASVKKNVPAAGTASADANGAGDIAGNSADGPNNAAAGAAQPSTPPQADAAKPEPADTATPGSPSGPAQAGSAGAEPIDAGRFPYDRYTEPFARFAQQLEREERIVVKDDLFIETLTALDLYSEPLKGRTVQLTGFVYKEDGMPDNRLVVSRFTVQCCSADAAPYGILVAWDQAGAIAKDTWVTVTGKLTKLDYNGNSLTAIQAVKIEKTTPPADPYVYPNYEFGA</sequence>